<dbReference type="PANTHER" id="PTHR44591">
    <property type="entry name" value="STRESS RESPONSE REGULATOR PROTEIN 1"/>
    <property type="match status" value="1"/>
</dbReference>
<keyword evidence="1 2" id="KW-0597">Phosphoprotein</keyword>
<dbReference type="OrthoDB" id="9789181at2"/>
<reference evidence="4 5" key="1">
    <citation type="submission" date="2017-03" db="EMBL/GenBank/DDBJ databases">
        <authorList>
            <person name="Afonso C.L."/>
            <person name="Miller P.J."/>
            <person name="Scott M.A."/>
            <person name="Spackman E."/>
            <person name="Goraichik I."/>
            <person name="Dimitrov K.M."/>
            <person name="Suarez D.L."/>
            <person name="Swayne D.E."/>
        </authorList>
    </citation>
    <scope>NUCLEOTIDE SEQUENCE [LARGE SCALE GENOMIC DNA]</scope>
    <source>
        <strain evidence="4 5">CECT 7745</strain>
    </source>
</reference>
<evidence type="ECO:0000259" key="3">
    <source>
        <dbReference type="PROSITE" id="PS50110"/>
    </source>
</evidence>
<dbReference type="InterPro" id="IPR050595">
    <property type="entry name" value="Bact_response_regulator"/>
</dbReference>
<organism evidence="4 5">
    <name type="scientific">Roseovarius aestuarii</name>
    <dbReference type="NCBI Taxonomy" id="475083"/>
    <lineage>
        <taxon>Bacteria</taxon>
        <taxon>Pseudomonadati</taxon>
        <taxon>Pseudomonadota</taxon>
        <taxon>Alphaproteobacteria</taxon>
        <taxon>Rhodobacterales</taxon>
        <taxon>Roseobacteraceae</taxon>
        <taxon>Roseovarius</taxon>
    </lineage>
</organism>
<evidence type="ECO:0000313" key="5">
    <source>
        <dbReference type="Proteomes" id="UP000193224"/>
    </source>
</evidence>
<dbReference type="SMART" id="SM00448">
    <property type="entry name" value="REC"/>
    <property type="match status" value="1"/>
</dbReference>
<keyword evidence="5" id="KW-1185">Reference proteome</keyword>
<dbReference type="SUPFAM" id="SSF52172">
    <property type="entry name" value="CheY-like"/>
    <property type="match status" value="1"/>
</dbReference>
<proteinExistence type="predicted"/>
<protein>
    <submittedName>
        <fullName evidence="4">DNA-binding transcriptional regulator BasR</fullName>
    </submittedName>
</protein>
<evidence type="ECO:0000256" key="1">
    <source>
        <dbReference type="ARBA" id="ARBA00022553"/>
    </source>
</evidence>
<dbReference type="Proteomes" id="UP000193224">
    <property type="component" value="Unassembled WGS sequence"/>
</dbReference>
<dbReference type="InterPro" id="IPR001789">
    <property type="entry name" value="Sig_transdc_resp-reg_receiver"/>
</dbReference>
<sequence length="133" mass="14726">MTRQLRCLVIEDSQHDQLMIKRAIASAGVDAAVDVADTLDEARHFLTAKRYSIILCDNSLPDGNGADFAQELADEPKYRNTSIVIVSGWPSPFMWAKAKAAGLRVIDKNDQPQAKLSQVFKRRSRTVGQTHAS</sequence>
<dbReference type="PANTHER" id="PTHR44591:SF3">
    <property type="entry name" value="RESPONSE REGULATORY DOMAIN-CONTAINING PROTEIN"/>
    <property type="match status" value="1"/>
</dbReference>
<dbReference type="PROSITE" id="PS50110">
    <property type="entry name" value="RESPONSE_REGULATORY"/>
    <property type="match status" value="1"/>
</dbReference>
<evidence type="ECO:0000256" key="2">
    <source>
        <dbReference type="PROSITE-ProRule" id="PRU00169"/>
    </source>
</evidence>
<evidence type="ECO:0000313" key="4">
    <source>
        <dbReference type="EMBL" id="SMC12460.1"/>
    </source>
</evidence>
<dbReference type="AlphaFoldDB" id="A0A1X7BSG5"/>
<dbReference type="InterPro" id="IPR011006">
    <property type="entry name" value="CheY-like_superfamily"/>
</dbReference>
<feature type="domain" description="Response regulatory" evidence="3">
    <location>
        <begin position="6"/>
        <end position="123"/>
    </location>
</feature>
<gene>
    <name evidence="4" type="ORF">ROA7745_02286</name>
</gene>
<feature type="modified residue" description="4-aspartylphosphate" evidence="2">
    <location>
        <position position="57"/>
    </location>
</feature>
<dbReference type="RefSeq" id="WP_139836373.1">
    <property type="nucleotide sequence ID" value="NZ_FWXB01000007.1"/>
</dbReference>
<dbReference type="GO" id="GO:0003677">
    <property type="term" value="F:DNA binding"/>
    <property type="evidence" value="ECO:0007669"/>
    <property type="project" value="UniProtKB-KW"/>
</dbReference>
<dbReference type="Pfam" id="PF00072">
    <property type="entry name" value="Response_reg"/>
    <property type="match status" value="1"/>
</dbReference>
<accession>A0A1X7BSG5</accession>
<name>A0A1X7BSG5_9RHOB</name>
<keyword evidence="4" id="KW-0238">DNA-binding</keyword>
<dbReference type="Gene3D" id="3.40.50.2300">
    <property type="match status" value="1"/>
</dbReference>
<dbReference type="CDD" id="cd00156">
    <property type="entry name" value="REC"/>
    <property type="match status" value="1"/>
</dbReference>
<dbReference type="EMBL" id="FWXB01000007">
    <property type="protein sequence ID" value="SMC12460.1"/>
    <property type="molecule type" value="Genomic_DNA"/>
</dbReference>
<dbReference type="GO" id="GO:0000160">
    <property type="term" value="P:phosphorelay signal transduction system"/>
    <property type="evidence" value="ECO:0007669"/>
    <property type="project" value="InterPro"/>
</dbReference>